<sequence>MEMDKEKECLTMPQALGICMYFCFTGAIWGSFCLIKIMKSNEDHKLSLTLVVYFIVVRHILVIFFFAVTMKFFVEVVYEVITRQRKVEPPSTVEAGECKSMV</sequence>
<feature type="transmembrane region" description="Helical" evidence="1">
    <location>
        <begin position="47"/>
        <end position="68"/>
    </location>
</feature>
<gene>
    <name evidence="2" type="ORF">PRUPE_1G044100</name>
</gene>
<evidence type="ECO:0000313" key="3">
    <source>
        <dbReference type="Proteomes" id="UP000006882"/>
    </source>
</evidence>
<organism evidence="2 3">
    <name type="scientific">Prunus persica</name>
    <name type="common">Peach</name>
    <name type="synonym">Amygdalus persica</name>
    <dbReference type="NCBI Taxonomy" id="3760"/>
    <lineage>
        <taxon>Eukaryota</taxon>
        <taxon>Viridiplantae</taxon>
        <taxon>Streptophyta</taxon>
        <taxon>Embryophyta</taxon>
        <taxon>Tracheophyta</taxon>
        <taxon>Spermatophyta</taxon>
        <taxon>Magnoliopsida</taxon>
        <taxon>eudicotyledons</taxon>
        <taxon>Gunneridae</taxon>
        <taxon>Pentapetalae</taxon>
        <taxon>rosids</taxon>
        <taxon>fabids</taxon>
        <taxon>Rosales</taxon>
        <taxon>Rosaceae</taxon>
        <taxon>Amygdaloideae</taxon>
        <taxon>Amygdaleae</taxon>
        <taxon>Prunus</taxon>
    </lineage>
</organism>
<keyword evidence="1" id="KW-0812">Transmembrane</keyword>
<name>A0A251QSK9_PRUPE</name>
<reference evidence="2" key="2">
    <citation type="submission" date="2016-12" db="EMBL/GenBank/DDBJ databases">
        <title>WGS assembly of Prunus persica.</title>
        <authorList>
            <person name="Verde I."/>
            <person name="Jenkins J."/>
            <person name="Dondini L."/>
            <person name="Micali S."/>
            <person name="Pagliarani G."/>
            <person name="Vendramin E."/>
            <person name="Paris R."/>
            <person name="Aramini V."/>
            <person name="Gazza L."/>
            <person name="Rossini L."/>
            <person name="Bassi D."/>
            <person name="Troggio M."/>
            <person name="Shu S."/>
            <person name="Grimwood J.H."/>
            <person name="Tartarini S."/>
            <person name="Dettori M.T."/>
            <person name="Schmutz J."/>
        </authorList>
    </citation>
    <scope>NUCLEOTIDE SEQUENCE</scope>
</reference>
<dbReference type="EMBL" id="CM007651">
    <property type="protein sequence ID" value="ONI26766.1"/>
    <property type="molecule type" value="Genomic_DNA"/>
</dbReference>
<dbReference type="Gramene" id="ONI26766">
    <property type="protein sequence ID" value="ONI26766"/>
    <property type="gene ID" value="PRUPE_1G044100"/>
</dbReference>
<keyword evidence="1" id="KW-1133">Transmembrane helix</keyword>
<evidence type="ECO:0000313" key="2">
    <source>
        <dbReference type="EMBL" id="ONI26766.1"/>
    </source>
</evidence>
<evidence type="ECO:0000256" key="1">
    <source>
        <dbReference type="SAM" id="Phobius"/>
    </source>
</evidence>
<dbReference type="Proteomes" id="UP000006882">
    <property type="component" value="Chromosome G1"/>
</dbReference>
<feature type="transmembrane region" description="Helical" evidence="1">
    <location>
        <begin position="15"/>
        <end position="35"/>
    </location>
</feature>
<reference evidence="2 3" key="1">
    <citation type="journal article" date="2013" name="Nat. Genet.">
        <title>The high-quality draft genome of peach (Prunus persica) identifies unique patterns of genetic diversity, domestication and genome evolution.</title>
        <authorList>
            <consortium name="International Peach Genome Initiative"/>
            <person name="Verde I."/>
            <person name="Abbott A.G."/>
            <person name="Scalabrin S."/>
            <person name="Jung S."/>
            <person name="Shu S."/>
            <person name="Marroni F."/>
            <person name="Zhebentyayeva T."/>
            <person name="Dettori M.T."/>
            <person name="Grimwood J."/>
            <person name="Cattonaro F."/>
            <person name="Zuccolo A."/>
            <person name="Rossini L."/>
            <person name="Jenkins J."/>
            <person name="Vendramin E."/>
            <person name="Meisel L.A."/>
            <person name="Decroocq V."/>
            <person name="Sosinski B."/>
            <person name="Prochnik S."/>
            <person name="Mitros T."/>
            <person name="Policriti A."/>
            <person name="Cipriani G."/>
            <person name="Dondini L."/>
            <person name="Ficklin S."/>
            <person name="Goodstein D.M."/>
            <person name="Xuan P."/>
            <person name="Del Fabbro C."/>
            <person name="Aramini V."/>
            <person name="Copetti D."/>
            <person name="Gonzalez S."/>
            <person name="Horner D.S."/>
            <person name="Falchi R."/>
            <person name="Lucas S."/>
            <person name="Mica E."/>
            <person name="Maldonado J."/>
            <person name="Lazzari B."/>
            <person name="Bielenberg D."/>
            <person name="Pirona R."/>
            <person name="Miculan M."/>
            <person name="Barakat A."/>
            <person name="Testolin R."/>
            <person name="Stella A."/>
            <person name="Tartarini S."/>
            <person name="Tonutti P."/>
            <person name="Arus P."/>
            <person name="Orellana A."/>
            <person name="Wells C."/>
            <person name="Main D."/>
            <person name="Vizzotto G."/>
            <person name="Silva H."/>
            <person name="Salamini F."/>
            <person name="Schmutz J."/>
            <person name="Morgante M."/>
            <person name="Rokhsar D.S."/>
        </authorList>
    </citation>
    <scope>NUCLEOTIDE SEQUENCE [LARGE SCALE GENOMIC DNA]</scope>
    <source>
        <strain evidence="3">cv. Nemared</strain>
    </source>
</reference>
<protein>
    <submittedName>
        <fullName evidence="2">Uncharacterized protein</fullName>
    </submittedName>
</protein>
<dbReference type="AlphaFoldDB" id="A0A251QSK9"/>
<dbReference type="EMBL" id="CM007651">
    <property type="protein sequence ID" value="ONI26765.1"/>
    <property type="molecule type" value="Genomic_DNA"/>
</dbReference>
<proteinExistence type="predicted"/>
<accession>A0A251QSK9</accession>
<keyword evidence="3" id="KW-1185">Reference proteome</keyword>
<keyword evidence="1" id="KW-0472">Membrane</keyword>
<dbReference type="Gramene" id="ONI26765">
    <property type="protein sequence ID" value="ONI26765"/>
    <property type="gene ID" value="PRUPE_1G044100"/>
</dbReference>